<dbReference type="OrthoDB" id="2016263at2759"/>
<dbReference type="InterPro" id="IPR001388">
    <property type="entry name" value="Synaptobrevin-like"/>
</dbReference>
<accession>A0A068XZY0</accession>
<feature type="transmembrane region" description="Helical" evidence="3">
    <location>
        <begin position="394"/>
        <end position="414"/>
    </location>
</feature>
<dbReference type="Proteomes" id="UP000017246">
    <property type="component" value="Unassembled WGS sequence"/>
</dbReference>
<evidence type="ECO:0000256" key="4">
    <source>
        <dbReference type="SAM" id="SignalP"/>
    </source>
</evidence>
<dbReference type="PANTHER" id="PTHR45701">
    <property type="entry name" value="SYNAPTOBREVIN FAMILY MEMBER"/>
    <property type="match status" value="1"/>
</dbReference>
<proteinExistence type="predicted"/>
<evidence type="ECO:0000313" key="6">
    <source>
        <dbReference type="EMBL" id="CDS37988.1"/>
    </source>
</evidence>
<dbReference type="OMA" id="RYWEASH"/>
<dbReference type="PROSITE" id="PS00417">
    <property type="entry name" value="SYNAPTOBREVIN"/>
    <property type="match status" value="1"/>
</dbReference>
<feature type="domain" description="V-SNARE coiled-coil homology" evidence="5">
    <location>
        <begin position="330"/>
        <end position="390"/>
    </location>
</feature>
<dbReference type="GO" id="GO:0016020">
    <property type="term" value="C:membrane"/>
    <property type="evidence" value="ECO:0007669"/>
    <property type="project" value="InterPro"/>
</dbReference>
<evidence type="ECO:0000256" key="3">
    <source>
        <dbReference type="SAM" id="Phobius"/>
    </source>
</evidence>
<dbReference type="EMBL" id="LN902847">
    <property type="protein sequence ID" value="CDS37988.1"/>
    <property type="molecule type" value="Genomic_DNA"/>
</dbReference>
<evidence type="ECO:0000259" key="5">
    <source>
        <dbReference type="PROSITE" id="PS50892"/>
    </source>
</evidence>
<dbReference type="InterPro" id="IPR016444">
    <property type="entry name" value="Synaptobrevin/VAMP"/>
</dbReference>
<feature type="compositionally biased region" description="Low complexity" evidence="2">
    <location>
        <begin position="423"/>
        <end position="434"/>
    </location>
</feature>
<dbReference type="STRING" id="6211.A0A068XZY0"/>
<feature type="chain" id="PRO_5009741416" evidence="4">
    <location>
        <begin position="27"/>
        <end position="565"/>
    </location>
</feature>
<keyword evidence="3" id="KW-0472">Membrane</keyword>
<organism evidence="6 7">
    <name type="scientific">Echinococcus multilocularis</name>
    <name type="common">Fox tapeworm</name>
    <dbReference type="NCBI Taxonomy" id="6211"/>
    <lineage>
        <taxon>Eukaryota</taxon>
        <taxon>Metazoa</taxon>
        <taxon>Spiralia</taxon>
        <taxon>Lophotrochozoa</taxon>
        <taxon>Platyhelminthes</taxon>
        <taxon>Cestoda</taxon>
        <taxon>Eucestoda</taxon>
        <taxon>Cyclophyllidea</taxon>
        <taxon>Taeniidae</taxon>
        <taxon>Echinococcus</taxon>
    </lineage>
</organism>
<reference evidence="6" key="1">
    <citation type="journal article" date="2013" name="Nature">
        <title>The genomes of four tapeworm species reveal adaptations to parasitism.</title>
        <authorList>
            <person name="Tsai I.J."/>
            <person name="Zarowiecki M."/>
            <person name="Holroyd N."/>
            <person name="Garciarrubio A."/>
            <person name="Sanchez-Flores A."/>
            <person name="Brooks K.L."/>
            <person name="Tracey A."/>
            <person name="Bobes R.J."/>
            <person name="Fragoso G."/>
            <person name="Sciutto E."/>
            <person name="Aslett M."/>
            <person name="Beasley H."/>
            <person name="Bennett H.M."/>
            <person name="Cai J."/>
            <person name="Camicia F."/>
            <person name="Clark R."/>
            <person name="Cucher M."/>
            <person name="De Silva N."/>
            <person name="Day T.A."/>
            <person name="Deplazes P."/>
            <person name="Estrada K."/>
            <person name="Fernandez C."/>
            <person name="Holland P.W."/>
            <person name="Hou J."/>
            <person name="Hu S."/>
            <person name="Huckvale T."/>
            <person name="Hung S.S."/>
            <person name="Kamenetzky L."/>
            <person name="Keane J.A."/>
            <person name="Kiss F."/>
            <person name="Koziol U."/>
            <person name="Lambert O."/>
            <person name="Liu K."/>
            <person name="Luo X."/>
            <person name="Luo Y."/>
            <person name="Macchiaroli N."/>
            <person name="Nichol S."/>
            <person name="Paps J."/>
            <person name="Parkinson J."/>
            <person name="Pouchkina-Stantcheva N."/>
            <person name="Riddiford N."/>
            <person name="Rosenzvit M."/>
            <person name="Salinas G."/>
            <person name="Wasmuth J.D."/>
            <person name="Zamanian M."/>
            <person name="Zheng Y."/>
            <person name="Cai X."/>
            <person name="Soberon X."/>
            <person name="Olson P.D."/>
            <person name="Laclette J.P."/>
            <person name="Brehm K."/>
            <person name="Berriman M."/>
            <person name="Garciarrubio A."/>
            <person name="Bobes R.J."/>
            <person name="Fragoso G."/>
            <person name="Sanchez-Flores A."/>
            <person name="Estrada K."/>
            <person name="Cevallos M.A."/>
            <person name="Morett E."/>
            <person name="Gonzalez V."/>
            <person name="Portillo T."/>
            <person name="Ochoa-Leyva A."/>
            <person name="Jose M.V."/>
            <person name="Sciutto E."/>
            <person name="Landa A."/>
            <person name="Jimenez L."/>
            <person name="Valdes V."/>
            <person name="Carrero J.C."/>
            <person name="Larralde C."/>
            <person name="Morales-Montor J."/>
            <person name="Limon-Lason J."/>
            <person name="Soberon X."/>
            <person name="Laclette J.P."/>
        </authorList>
    </citation>
    <scope>NUCLEOTIDE SEQUENCE [LARGE SCALE GENOMIC DNA]</scope>
</reference>
<dbReference type="Pfam" id="PF00957">
    <property type="entry name" value="Synaptobrevin"/>
    <property type="match status" value="1"/>
</dbReference>
<keyword evidence="7" id="KW-1185">Reference proteome</keyword>
<dbReference type="SUPFAM" id="SSF58038">
    <property type="entry name" value="SNARE fusion complex"/>
    <property type="match status" value="1"/>
</dbReference>
<dbReference type="eggNOG" id="KOG0860">
    <property type="taxonomic scope" value="Eukaryota"/>
</dbReference>
<keyword evidence="1" id="KW-0175">Coiled coil</keyword>
<feature type="region of interest" description="Disordered" evidence="2">
    <location>
        <begin position="423"/>
        <end position="459"/>
    </location>
</feature>
<keyword evidence="4" id="KW-0732">Signal</keyword>
<dbReference type="AlphaFoldDB" id="A0A068XZY0"/>
<keyword evidence="3" id="KW-0812">Transmembrane</keyword>
<evidence type="ECO:0000256" key="2">
    <source>
        <dbReference type="SAM" id="MobiDB-lite"/>
    </source>
</evidence>
<dbReference type="CDD" id="cd15870">
    <property type="entry name" value="R-SNARE_VAMP2"/>
    <property type="match status" value="1"/>
</dbReference>
<protein>
    <submittedName>
        <fullName evidence="6">Vesicle associated membrane protein</fullName>
    </submittedName>
</protein>
<gene>
    <name evidence="6" type="ORF">EmuJ_000528000</name>
</gene>
<feature type="signal peptide" evidence="4">
    <location>
        <begin position="1"/>
        <end position="26"/>
    </location>
</feature>
<dbReference type="GO" id="GO:0016192">
    <property type="term" value="P:vesicle-mediated transport"/>
    <property type="evidence" value="ECO:0007669"/>
    <property type="project" value="InterPro"/>
</dbReference>
<evidence type="ECO:0000313" key="7">
    <source>
        <dbReference type="Proteomes" id="UP000017246"/>
    </source>
</evidence>
<name>A0A068XZY0_ECHMU</name>
<keyword evidence="3" id="KW-1133">Transmembrane helix</keyword>
<dbReference type="PROSITE" id="PS50892">
    <property type="entry name" value="V_SNARE"/>
    <property type="match status" value="1"/>
</dbReference>
<evidence type="ECO:0000256" key="1">
    <source>
        <dbReference type="PROSITE-ProRule" id="PRU00290"/>
    </source>
</evidence>
<dbReference type="PRINTS" id="PR00219">
    <property type="entry name" value="SYNAPTOBREVN"/>
</dbReference>
<dbReference type="Gene3D" id="1.20.5.110">
    <property type="match status" value="1"/>
</dbReference>
<sequence>MRWSSEMDRLILYRVYPLWLLPCTDACSSSSRCFWHRAKLLQFGLDANRDPEYLEGSGTVDFYSGSNALGKVFTPALPNTTWAEIRRYLNNSAILFVGDSTLRGLMYALLSKLNGSLRYWEASHSQLIFESLAGGFFQRTDARLTKKSSSSVVAFAYFPLFWSRRLHRRTLVDVISQSLGRIAKKNVDLFIGGTQWLSTDEMKRLGYYLLHYKQKKIRRVIIKSHQAGFHIPNYLTHHFSLEEHLWKKRQVNEEVWRLGGELKWARIDAYQLTWSNLFHFSGDFQCISSPFKAGISSLYLSSCDVCQIMDPYSEQAQPTEPSRPPPTNKRFQQTQAQVNEVVDIMRVNMEKVLERDAKLAQLDDRADALQAGASQFEASAGKLKNKYWWKNMKMTLALGVVGLILLIALGWYIFGGKSEPAAAPTTPATAAIPPGGEKSASSAVPAEHPPTVPAGDTSESVAARRALLPSSHRTRTHVNIYRIPYLNHSQEYRDDNHLLLCFLQHTFRHCYCYFCFFRLRQGSHSVVSSILIVYFHYHPSRNKRKERNGCSLTFACLDASLARKN</sequence>
<dbReference type="InterPro" id="IPR042855">
    <property type="entry name" value="V_SNARE_CC"/>
</dbReference>
<reference evidence="6" key="2">
    <citation type="submission" date="2015-11" db="EMBL/GenBank/DDBJ databases">
        <authorList>
            <person name="Zhang Y."/>
            <person name="Guo Z."/>
        </authorList>
    </citation>
    <scope>NUCLEOTIDE SEQUENCE</scope>
</reference>